<accession>A0A521AVJ6</accession>
<dbReference type="Proteomes" id="UP000317593">
    <property type="component" value="Unassembled WGS sequence"/>
</dbReference>
<reference evidence="1 2" key="1">
    <citation type="submission" date="2017-05" db="EMBL/GenBank/DDBJ databases">
        <authorList>
            <person name="Varghese N."/>
            <person name="Submissions S."/>
        </authorList>
    </citation>
    <scope>NUCLEOTIDE SEQUENCE [LARGE SCALE GENOMIC DNA]</scope>
    <source>
        <strain evidence="1 2">DSM 21194</strain>
    </source>
</reference>
<dbReference type="Pfam" id="PF21983">
    <property type="entry name" value="NikA-like"/>
    <property type="match status" value="1"/>
</dbReference>
<protein>
    <recommendedName>
        <fullName evidence="3">Mobilisation protein (MobC)</fullName>
    </recommendedName>
</protein>
<evidence type="ECO:0008006" key="3">
    <source>
        <dbReference type="Google" id="ProtNLM"/>
    </source>
</evidence>
<evidence type="ECO:0000313" key="2">
    <source>
        <dbReference type="Proteomes" id="UP000317593"/>
    </source>
</evidence>
<organism evidence="1 2">
    <name type="scientific">Fodinibius sediminis</name>
    <dbReference type="NCBI Taxonomy" id="1214077"/>
    <lineage>
        <taxon>Bacteria</taxon>
        <taxon>Pseudomonadati</taxon>
        <taxon>Balneolota</taxon>
        <taxon>Balneolia</taxon>
        <taxon>Balneolales</taxon>
        <taxon>Balneolaceae</taxon>
        <taxon>Fodinibius</taxon>
    </lineage>
</organism>
<dbReference type="EMBL" id="FXTH01000001">
    <property type="protein sequence ID" value="SMO38839.1"/>
    <property type="molecule type" value="Genomic_DNA"/>
</dbReference>
<gene>
    <name evidence="1" type="ORF">SAMN06265218_101414</name>
</gene>
<dbReference type="OrthoDB" id="681025at2"/>
<proteinExistence type="predicted"/>
<dbReference type="AlphaFoldDB" id="A0A521AVJ6"/>
<keyword evidence="2" id="KW-1185">Reference proteome</keyword>
<sequence length="109" mass="12404">MTDNGSSTKDPDQKLDQLMKLYVTKEEKLELVDMADTIGISFSSFARAVLLEYEIEEDPVEIRKLRYQANKIGVNVNQLAKVANQQGQLPARQQLDNINQQIINILNQL</sequence>
<dbReference type="RefSeq" id="WP_142712863.1">
    <property type="nucleotide sequence ID" value="NZ_FXTH01000001.1"/>
</dbReference>
<dbReference type="InterPro" id="IPR053842">
    <property type="entry name" value="NikA-like"/>
</dbReference>
<name>A0A521AVJ6_9BACT</name>
<evidence type="ECO:0000313" key="1">
    <source>
        <dbReference type="EMBL" id="SMO38839.1"/>
    </source>
</evidence>